<comment type="caution">
    <text evidence="2">The sequence shown here is derived from an EMBL/GenBank/DDBJ whole genome shotgun (WGS) entry which is preliminary data.</text>
</comment>
<evidence type="ECO:0000313" key="2">
    <source>
        <dbReference type="EMBL" id="MDZ5458973.1"/>
    </source>
</evidence>
<feature type="transmembrane region" description="Helical" evidence="1">
    <location>
        <begin position="104"/>
        <end position="122"/>
    </location>
</feature>
<organism evidence="2 3">
    <name type="scientific">Azohydromonas lata</name>
    <dbReference type="NCBI Taxonomy" id="45677"/>
    <lineage>
        <taxon>Bacteria</taxon>
        <taxon>Pseudomonadati</taxon>
        <taxon>Pseudomonadota</taxon>
        <taxon>Betaproteobacteria</taxon>
        <taxon>Burkholderiales</taxon>
        <taxon>Sphaerotilaceae</taxon>
        <taxon>Azohydromonas</taxon>
    </lineage>
</organism>
<evidence type="ECO:0000313" key="3">
    <source>
        <dbReference type="Proteomes" id="UP001293718"/>
    </source>
</evidence>
<feature type="transmembrane region" description="Helical" evidence="1">
    <location>
        <begin position="395"/>
        <end position="417"/>
    </location>
</feature>
<feature type="transmembrane region" description="Helical" evidence="1">
    <location>
        <begin position="142"/>
        <end position="164"/>
    </location>
</feature>
<feature type="transmembrane region" description="Helical" evidence="1">
    <location>
        <begin position="196"/>
        <end position="224"/>
    </location>
</feature>
<keyword evidence="3" id="KW-1185">Reference proteome</keyword>
<gene>
    <name evidence="2" type="ORF">SM757_20550</name>
</gene>
<feature type="transmembrane region" description="Helical" evidence="1">
    <location>
        <begin position="304"/>
        <end position="321"/>
    </location>
</feature>
<keyword evidence="1" id="KW-0812">Transmembrane</keyword>
<dbReference type="Proteomes" id="UP001293718">
    <property type="component" value="Unassembled WGS sequence"/>
</dbReference>
<reference evidence="2 3" key="1">
    <citation type="submission" date="2023-11" db="EMBL/GenBank/DDBJ databases">
        <title>Draft genome of Azohydromonas lata strain H1 (DSM1123), a polyhydroxyalkanoate producer.</title>
        <authorList>
            <person name="Traversa D."/>
            <person name="D'Addabbo P."/>
            <person name="Pazzani C."/>
            <person name="Manzari C."/>
            <person name="Chiara M."/>
            <person name="Scrascia M."/>
        </authorList>
    </citation>
    <scope>NUCLEOTIDE SEQUENCE [LARGE SCALE GENOMIC DNA]</scope>
    <source>
        <strain evidence="2 3">H1</strain>
    </source>
</reference>
<feature type="transmembrane region" description="Helical" evidence="1">
    <location>
        <begin position="171"/>
        <end position="190"/>
    </location>
</feature>
<feature type="transmembrane region" description="Helical" evidence="1">
    <location>
        <begin position="276"/>
        <end position="292"/>
    </location>
</feature>
<proteinExistence type="predicted"/>
<protein>
    <recommendedName>
        <fullName evidence="4">4-amino-4-deoxy-L-arabinose transferase</fullName>
    </recommendedName>
</protein>
<accession>A0ABU5IJ99</accession>
<evidence type="ECO:0008006" key="4">
    <source>
        <dbReference type="Google" id="ProtNLM"/>
    </source>
</evidence>
<dbReference type="EMBL" id="JAXOJX010000037">
    <property type="protein sequence ID" value="MDZ5458973.1"/>
    <property type="molecule type" value="Genomic_DNA"/>
</dbReference>
<evidence type="ECO:0000256" key="1">
    <source>
        <dbReference type="SAM" id="Phobius"/>
    </source>
</evidence>
<keyword evidence="1" id="KW-1133">Transmembrane helix</keyword>
<name>A0ABU5IJ99_9BURK</name>
<keyword evidence="1" id="KW-0472">Membrane</keyword>
<feature type="transmembrane region" description="Helical" evidence="1">
    <location>
        <begin position="236"/>
        <end position="256"/>
    </location>
</feature>
<feature type="transmembrane region" description="Helical" evidence="1">
    <location>
        <begin position="353"/>
        <end position="375"/>
    </location>
</feature>
<dbReference type="RefSeq" id="WP_322466867.1">
    <property type="nucleotide sequence ID" value="NZ_JAXOJX010000037.1"/>
</dbReference>
<feature type="transmembrane region" description="Helical" evidence="1">
    <location>
        <begin position="327"/>
        <end position="346"/>
    </location>
</feature>
<feature type="transmembrane region" description="Helical" evidence="1">
    <location>
        <begin position="429"/>
        <end position="452"/>
    </location>
</feature>
<sequence length="558" mass="60457">MNIPSPALVTQRAVQRLPRLPLLLLCAAYLLPGLFGRDPWKNADITAFGYMAAMGEGRSSWLAPLVGQLPPEGVLLPHWLGAAFIALLSPMVEPALAARLPFALLLALTLALTWYSTFHLARTEAAQPVAFAFGGEANAVDYARAVADGALLALMATLGLLQLGHETTPELAQLFAMALLLWGLAASAYRSATARLAVLAALPLLSACDAPNVALAAGVIGTVVCARSVDAPVRRFAPWTGAATLASLVLTLVLQHNHWRWYFTADTAQLLQLGRLVSWFLWPVWLLVPWTLWRWRRHLLKRHIALPLGLALVGLGASIALGGSDRALLLALPALAVLAGFALPTLRRSASAAIDWFSVFFFTAGALVIWVVYAAMQTGTPARTAANIARLAPGFTAEFSLVRLIAAIAGTLAWLALVRWRTARHPQALWKSLVLPAGGVALAWLLVMTLWLPALDYARSYRPWVQRIARHVGRDTPCIVVPGMQRAAVAGMEYFGGWRVDARPNAAEGTDCPVLLMAENEPTRAAPNLPGWRFIARERRPTDREESVLIYRRASASR</sequence>